<dbReference type="EMBL" id="JAUHJR010000003">
    <property type="protein sequence ID" value="MDN4161720.1"/>
    <property type="molecule type" value="Genomic_DNA"/>
</dbReference>
<evidence type="ECO:0000313" key="1">
    <source>
        <dbReference type="EMBL" id="MDN4161720.1"/>
    </source>
</evidence>
<organism evidence="1 2">
    <name type="scientific">Nocardioides abyssi</name>
    <dbReference type="NCBI Taxonomy" id="3058370"/>
    <lineage>
        <taxon>Bacteria</taxon>
        <taxon>Bacillati</taxon>
        <taxon>Actinomycetota</taxon>
        <taxon>Actinomycetes</taxon>
        <taxon>Propionibacteriales</taxon>
        <taxon>Nocardioidaceae</taxon>
        <taxon>Nocardioides</taxon>
    </lineage>
</organism>
<gene>
    <name evidence="1" type="ORF">QWY29_10195</name>
</gene>
<reference evidence="1" key="1">
    <citation type="submission" date="2023-06" db="EMBL/GenBank/DDBJ databases">
        <title>Draft genome sequence of Nocardioides sp. SOB72.</title>
        <authorList>
            <person name="Zhang G."/>
        </authorList>
    </citation>
    <scope>NUCLEOTIDE SEQUENCE</scope>
    <source>
        <strain evidence="1">SOB72</strain>
    </source>
</reference>
<name>A0ABT8EUB7_9ACTN</name>
<keyword evidence="2" id="KW-1185">Reference proteome</keyword>
<protein>
    <submittedName>
        <fullName evidence="1">Uncharacterized protein</fullName>
    </submittedName>
</protein>
<dbReference type="RefSeq" id="WP_300960621.1">
    <property type="nucleotide sequence ID" value="NZ_JAUHJR010000003.1"/>
</dbReference>
<proteinExistence type="predicted"/>
<accession>A0ABT8EUB7</accession>
<dbReference type="Proteomes" id="UP001168537">
    <property type="component" value="Unassembled WGS sequence"/>
</dbReference>
<sequence>MLADQSAVGDALAAALSIRGLAAMADDCAEHLGPADGPLAPGRPGRLAPPTTGVVSCTVDDGLSLASVQAFLCSSPGCWVVVTDPPVDARWGALLVAGAAEVVGTGRDLDELVSVLRRVDGGALEAPGSREDTARAAFLCWADLHPPEEATLAALSRIDRRELSRLRRLLRTGADAGGAEEGCTAAVLHELGVADDLAAVAAVRALDTALLER</sequence>
<evidence type="ECO:0000313" key="2">
    <source>
        <dbReference type="Proteomes" id="UP001168537"/>
    </source>
</evidence>
<comment type="caution">
    <text evidence="1">The sequence shown here is derived from an EMBL/GenBank/DDBJ whole genome shotgun (WGS) entry which is preliminary data.</text>
</comment>